<evidence type="ECO:0000256" key="1">
    <source>
        <dbReference type="ARBA" id="ARBA00004123"/>
    </source>
</evidence>
<dbReference type="PIRSF" id="PIRSF000799">
    <property type="entry name" value="DNA_pol_eps_2"/>
    <property type="match status" value="1"/>
</dbReference>
<proteinExistence type="inferred from homology"/>
<dbReference type="EMBL" id="KN833686">
    <property type="protein sequence ID" value="KIK30444.1"/>
    <property type="molecule type" value="Genomic_DNA"/>
</dbReference>
<evidence type="ECO:0000256" key="6">
    <source>
        <dbReference type="PIRNR" id="PIRNR000799"/>
    </source>
</evidence>
<keyword evidence="5 6" id="KW-0539">Nucleus</keyword>
<gene>
    <name evidence="8" type="ORF">PISMIDRAFT_86913</name>
</gene>
<sequence>MIDGRQRTVIKVQCSDSLELRHNATFQVFRKYSHSLGPEALKFLEEILDRHGIQDDDVEFSVETVAREYNKQDDAVMKVSLDILRRVYDLLQDQGAGDAKSELLEPDSHLYVIDAFEMPLWNWSHERGTFERSAVLPTISGTAESRINAIRNRLFVIRQSILRNEHFSPSTIPSRDREHLVTLKSSKQLLGRAGERFLLLGMLVHNNEGSLCLEDADGNVVLDLSKLDEPGEGLYTEGCIALVEGEYTKDGTLEVIAIGQPPCEDRETARSIYGHIDFLGKGSTTLLEDNQYTRRVREELSDVYFFFLSDVWLDHPGTFLGLQKMFDNCIENSFIPRVVVMCGNFTSRSIAQGSARDIQRYHENFDTLAQLIASYPQITRITHFVFVPGPFDLTSNATLPRRPILSSFTSPLKAKIPRVHLTTNPCRLKFFAQEIVVFREDTMARMLRNTVEVKPNVSGEDLRRYTLLDQSHLTPLTSQVQPVSFDFDHSLRLYPLPTAVVLADRYEKYKLTYSGCHVFNPGSFVGSSFTFSTYCPAEGSSEEG</sequence>
<dbReference type="AlphaFoldDB" id="A0A0C9ZWM9"/>
<dbReference type="InterPro" id="IPR016266">
    <property type="entry name" value="POLE2"/>
</dbReference>
<dbReference type="GO" id="GO:0008622">
    <property type="term" value="C:epsilon DNA polymerase complex"/>
    <property type="evidence" value="ECO:0007669"/>
    <property type="project" value="UniProtKB-UniRule"/>
</dbReference>
<reference evidence="8 9" key="1">
    <citation type="submission" date="2014-04" db="EMBL/GenBank/DDBJ databases">
        <authorList>
            <consortium name="DOE Joint Genome Institute"/>
            <person name="Kuo A."/>
            <person name="Kohler A."/>
            <person name="Costa M.D."/>
            <person name="Nagy L.G."/>
            <person name="Floudas D."/>
            <person name="Copeland A."/>
            <person name="Barry K.W."/>
            <person name="Cichocki N."/>
            <person name="Veneault-Fourrey C."/>
            <person name="LaButti K."/>
            <person name="Lindquist E.A."/>
            <person name="Lipzen A."/>
            <person name="Lundell T."/>
            <person name="Morin E."/>
            <person name="Murat C."/>
            <person name="Sun H."/>
            <person name="Tunlid A."/>
            <person name="Henrissat B."/>
            <person name="Grigoriev I.V."/>
            <person name="Hibbett D.S."/>
            <person name="Martin F."/>
            <person name="Nordberg H.P."/>
            <person name="Cantor M.N."/>
            <person name="Hua S.X."/>
        </authorList>
    </citation>
    <scope>NUCLEOTIDE SEQUENCE [LARGE SCALE GENOMIC DNA]</scope>
    <source>
        <strain evidence="8 9">441</strain>
    </source>
</reference>
<dbReference type="OrthoDB" id="10254730at2759"/>
<dbReference type="Gene3D" id="3.60.21.60">
    <property type="match status" value="1"/>
</dbReference>
<dbReference type="PANTHER" id="PTHR12708">
    <property type="entry name" value="DNA POLYMERASE EPSILON SUBUNIT B"/>
    <property type="match status" value="1"/>
</dbReference>
<comment type="function">
    <text evidence="6">Participates in DNA repair and in chromosomal DNA replication.</text>
</comment>
<dbReference type="STRING" id="765257.A0A0C9ZWM9"/>
<evidence type="ECO:0000259" key="7">
    <source>
        <dbReference type="Pfam" id="PF04042"/>
    </source>
</evidence>
<keyword evidence="3 6" id="KW-0235">DNA replication</keyword>
<dbReference type="GO" id="GO:0006261">
    <property type="term" value="P:DNA-templated DNA replication"/>
    <property type="evidence" value="ECO:0007669"/>
    <property type="project" value="InterPro"/>
</dbReference>
<evidence type="ECO:0000256" key="3">
    <source>
        <dbReference type="ARBA" id="ARBA00022705"/>
    </source>
</evidence>
<keyword evidence="9" id="KW-1185">Reference proteome</keyword>
<protein>
    <recommendedName>
        <fullName evidence="6">DNA polymerase epsilon subunit</fullName>
    </recommendedName>
    <alternativeName>
        <fullName evidence="6">DNA polymerase II subunit 2</fullName>
    </alternativeName>
</protein>
<dbReference type="GO" id="GO:0042276">
    <property type="term" value="P:error-prone translesion synthesis"/>
    <property type="evidence" value="ECO:0007669"/>
    <property type="project" value="TreeGrafter"/>
</dbReference>
<dbReference type="HOGENOM" id="CLU_010628_2_1_1"/>
<evidence type="ECO:0000256" key="5">
    <source>
        <dbReference type="ARBA" id="ARBA00023242"/>
    </source>
</evidence>
<name>A0A0C9ZWM9_9AGAM</name>
<feature type="domain" description="DNA polymerase alpha/delta/epsilon subunit B" evidence="7">
    <location>
        <begin position="305"/>
        <end position="508"/>
    </location>
</feature>
<dbReference type="Pfam" id="PF04042">
    <property type="entry name" value="DNA_pol_E_B"/>
    <property type="match status" value="1"/>
</dbReference>
<evidence type="ECO:0000313" key="8">
    <source>
        <dbReference type="EMBL" id="KIK30444.1"/>
    </source>
</evidence>
<dbReference type="GO" id="GO:0003677">
    <property type="term" value="F:DNA binding"/>
    <property type="evidence" value="ECO:0007669"/>
    <property type="project" value="UniProtKB-UniRule"/>
</dbReference>
<evidence type="ECO:0000256" key="4">
    <source>
        <dbReference type="ARBA" id="ARBA00023125"/>
    </source>
</evidence>
<keyword evidence="4 6" id="KW-0238">DNA-binding</keyword>
<dbReference type="PANTHER" id="PTHR12708:SF0">
    <property type="entry name" value="DNA POLYMERASE EPSILON SUBUNIT 2"/>
    <property type="match status" value="1"/>
</dbReference>
<dbReference type="InterPro" id="IPR007185">
    <property type="entry name" value="DNA_pol_a/d/e_bsu"/>
</dbReference>
<accession>A0A0C9ZWM9</accession>
<reference evidence="9" key="2">
    <citation type="submission" date="2015-01" db="EMBL/GenBank/DDBJ databases">
        <title>Evolutionary Origins and Diversification of the Mycorrhizal Mutualists.</title>
        <authorList>
            <consortium name="DOE Joint Genome Institute"/>
            <consortium name="Mycorrhizal Genomics Consortium"/>
            <person name="Kohler A."/>
            <person name="Kuo A."/>
            <person name="Nagy L.G."/>
            <person name="Floudas D."/>
            <person name="Copeland A."/>
            <person name="Barry K.W."/>
            <person name="Cichocki N."/>
            <person name="Veneault-Fourrey C."/>
            <person name="LaButti K."/>
            <person name="Lindquist E.A."/>
            <person name="Lipzen A."/>
            <person name="Lundell T."/>
            <person name="Morin E."/>
            <person name="Murat C."/>
            <person name="Riley R."/>
            <person name="Ohm R."/>
            <person name="Sun H."/>
            <person name="Tunlid A."/>
            <person name="Henrissat B."/>
            <person name="Grigoriev I.V."/>
            <person name="Hibbett D.S."/>
            <person name="Martin F."/>
        </authorList>
    </citation>
    <scope>NUCLEOTIDE SEQUENCE [LARGE SCALE GENOMIC DNA]</scope>
    <source>
        <strain evidence="9">441</strain>
    </source>
</reference>
<dbReference type="Proteomes" id="UP000054018">
    <property type="component" value="Unassembled WGS sequence"/>
</dbReference>
<evidence type="ECO:0000313" key="9">
    <source>
        <dbReference type="Proteomes" id="UP000054018"/>
    </source>
</evidence>
<comment type="subcellular location">
    <subcellularLocation>
        <location evidence="1 6">Nucleus</location>
    </subcellularLocation>
</comment>
<evidence type="ECO:0000256" key="2">
    <source>
        <dbReference type="ARBA" id="ARBA00009560"/>
    </source>
</evidence>
<organism evidence="8 9">
    <name type="scientific">Pisolithus microcarpus 441</name>
    <dbReference type="NCBI Taxonomy" id="765257"/>
    <lineage>
        <taxon>Eukaryota</taxon>
        <taxon>Fungi</taxon>
        <taxon>Dikarya</taxon>
        <taxon>Basidiomycota</taxon>
        <taxon>Agaricomycotina</taxon>
        <taxon>Agaricomycetes</taxon>
        <taxon>Agaricomycetidae</taxon>
        <taxon>Boletales</taxon>
        <taxon>Sclerodermatineae</taxon>
        <taxon>Pisolithaceae</taxon>
        <taxon>Pisolithus</taxon>
    </lineage>
</organism>
<comment type="similarity">
    <text evidence="2 6">Belongs to the DNA polymerase epsilon subunit B family.</text>
</comment>